<dbReference type="GeneID" id="20660185"/>
<protein>
    <recommendedName>
        <fullName evidence="3">DDE-1 domain-containing protein</fullName>
    </recommendedName>
</protein>
<organism evidence="1 2">
    <name type="scientific">Phytophthora sojae (strain P6497)</name>
    <name type="common">Soybean stem and root rot agent</name>
    <name type="synonym">Phytophthora megasperma f. sp. glycines</name>
    <dbReference type="NCBI Taxonomy" id="1094619"/>
    <lineage>
        <taxon>Eukaryota</taxon>
        <taxon>Sar</taxon>
        <taxon>Stramenopiles</taxon>
        <taxon>Oomycota</taxon>
        <taxon>Peronosporomycetes</taxon>
        <taxon>Peronosporales</taxon>
        <taxon>Peronosporaceae</taxon>
        <taxon>Phytophthora</taxon>
    </lineage>
</organism>
<dbReference type="InParanoid" id="G5A246"/>
<dbReference type="OMA" id="CERRNME"/>
<gene>
    <name evidence="1" type="ORF">PHYSODRAFT_519504</name>
</gene>
<name>G5A246_PHYSP</name>
<dbReference type="AlphaFoldDB" id="G5A246"/>
<evidence type="ECO:0008006" key="3">
    <source>
        <dbReference type="Google" id="ProtNLM"/>
    </source>
</evidence>
<accession>G5A246</accession>
<keyword evidence="2" id="KW-1185">Reference proteome</keyword>
<dbReference type="RefSeq" id="XP_009533739.1">
    <property type="nucleotide sequence ID" value="XM_009535444.1"/>
</dbReference>
<evidence type="ECO:0000313" key="2">
    <source>
        <dbReference type="Proteomes" id="UP000002640"/>
    </source>
</evidence>
<dbReference type="Proteomes" id="UP000002640">
    <property type="component" value="Unassembled WGS sequence"/>
</dbReference>
<reference evidence="1 2" key="1">
    <citation type="journal article" date="2006" name="Science">
        <title>Phytophthora genome sequences uncover evolutionary origins and mechanisms of pathogenesis.</title>
        <authorList>
            <person name="Tyler B.M."/>
            <person name="Tripathy S."/>
            <person name="Zhang X."/>
            <person name="Dehal P."/>
            <person name="Jiang R.H."/>
            <person name="Aerts A."/>
            <person name="Arredondo F.D."/>
            <person name="Baxter L."/>
            <person name="Bensasson D."/>
            <person name="Beynon J.L."/>
            <person name="Chapman J."/>
            <person name="Damasceno C.M."/>
            <person name="Dorrance A.E."/>
            <person name="Dou D."/>
            <person name="Dickerman A.W."/>
            <person name="Dubchak I.L."/>
            <person name="Garbelotto M."/>
            <person name="Gijzen M."/>
            <person name="Gordon S.G."/>
            <person name="Govers F."/>
            <person name="Grunwald N.J."/>
            <person name="Huang W."/>
            <person name="Ivors K.L."/>
            <person name="Jones R.W."/>
            <person name="Kamoun S."/>
            <person name="Krampis K."/>
            <person name="Lamour K.H."/>
            <person name="Lee M.K."/>
            <person name="McDonald W.H."/>
            <person name="Medina M."/>
            <person name="Meijer H.J."/>
            <person name="Nordberg E.K."/>
            <person name="Maclean D.J."/>
            <person name="Ospina-Giraldo M.D."/>
            <person name="Morris P.F."/>
            <person name="Phuntumart V."/>
            <person name="Putnam N.H."/>
            <person name="Rash S."/>
            <person name="Rose J.K."/>
            <person name="Sakihama Y."/>
            <person name="Salamov A.A."/>
            <person name="Savidor A."/>
            <person name="Scheuring C.F."/>
            <person name="Smith B.M."/>
            <person name="Sobral B.W."/>
            <person name="Terry A."/>
            <person name="Torto-Alalibo T.A."/>
            <person name="Win J."/>
            <person name="Xu Z."/>
            <person name="Zhang H."/>
            <person name="Grigoriev I.V."/>
            <person name="Rokhsar D.S."/>
            <person name="Boore J.L."/>
        </authorList>
    </citation>
    <scope>NUCLEOTIDE SEQUENCE [LARGE SCALE GENOMIC DNA]</scope>
    <source>
        <strain evidence="1 2">P6497</strain>
    </source>
</reference>
<proteinExistence type="predicted"/>
<sequence>MLIFKNAKSNYPIQGLPDCVDGDRYRMASSAFINNRIMAEWLRETRCWGPVDPFAKEHQLWLDNASGHAADRFLIQRIKAHWRRLCERRNMEVIRRGDWMQGSKSSGALANPGKRFFLETAAKCIRLVNAEEDENGMNWANKSMLLCGLDVGSDGVWKVEQLSKSLQDVVARFGEEFAKGYQEATATASV</sequence>
<evidence type="ECO:0000313" key="1">
    <source>
        <dbReference type="EMBL" id="EGZ10994.1"/>
    </source>
</evidence>
<dbReference type="EMBL" id="JH159158">
    <property type="protein sequence ID" value="EGZ10994.1"/>
    <property type="molecule type" value="Genomic_DNA"/>
</dbReference>
<dbReference type="KEGG" id="psoj:PHYSODRAFT_519504"/>